<name>A0A1B6GUG8_9HEMI</name>
<dbReference type="SMART" id="SM00547">
    <property type="entry name" value="ZnF_RBZ"/>
    <property type="match status" value="1"/>
</dbReference>
<feature type="non-terminal residue" evidence="7">
    <location>
        <position position="119"/>
    </location>
</feature>
<organism evidence="7">
    <name type="scientific">Cuerna arida</name>
    <dbReference type="NCBI Taxonomy" id="1464854"/>
    <lineage>
        <taxon>Eukaryota</taxon>
        <taxon>Metazoa</taxon>
        <taxon>Ecdysozoa</taxon>
        <taxon>Arthropoda</taxon>
        <taxon>Hexapoda</taxon>
        <taxon>Insecta</taxon>
        <taxon>Pterygota</taxon>
        <taxon>Neoptera</taxon>
        <taxon>Paraneoptera</taxon>
        <taxon>Hemiptera</taxon>
        <taxon>Auchenorrhyncha</taxon>
        <taxon>Membracoidea</taxon>
        <taxon>Cicadellidae</taxon>
        <taxon>Cicadellinae</taxon>
        <taxon>Proconiini</taxon>
        <taxon>Cuerna</taxon>
    </lineage>
</organism>
<keyword evidence="1" id="KW-0479">Metal-binding</keyword>
<dbReference type="GO" id="GO:0045893">
    <property type="term" value="P:positive regulation of DNA-templated transcription"/>
    <property type="evidence" value="ECO:0007669"/>
    <property type="project" value="InterPro"/>
</dbReference>
<dbReference type="AlphaFoldDB" id="A0A1B6GUG8"/>
<dbReference type="SUPFAM" id="SSF90209">
    <property type="entry name" value="Ran binding protein zinc finger-like"/>
    <property type="match status" value="1"/>
</dbReference>
<dbReference type="GO" id="GO:0008270">
    <property type="term" value="F:zinc ion binding"/>
    <property type="evidence" value="ECO:0007669"/>
    <property type="project" value="UniProtKB-KW"/>
</dbReference>
<sequence>EKTETKRQAKVVDDSNLWDCSVCTYQNTAEAFKCLMCDIRKGTSTRKPKLNPNIVAAQLPLISTPQQTSSSQLSSPLQSSASSPQSVTSSEYSTSSTSSSSSNTHSAPTPTPTPMPLNS</sequence>
<keyword evidence="3" id="KW-0862">Zinc</keyword>
<keyword evidence="2 4" id="KW-0863">Zinc-finger</keyword>
<dbReference type="PANTHER" id="PTHR12920">
    <property type="entry name" value="RYBP AND YAF2-RELATED"/>
    <property type="match status" value="1"/>
</dbReference>
<evidence type="ECO:0000256" key="3">
    <source>
        <dbReference type="ARBA" id="ARBA00022833"/>
    </source>
</evidence>
<feature type="compositionally biased region" description="Low complexity" evidence="5">
    <location>
        <begin position="64"/>
        <end position="108"/>
    </location>
</feature>
<feature type="domain" description="RanBP2-type" evidence="6">
    <location>
        <begin position="14"/>
        <end position="43"/>
    </location>
</feature>
<gene>
    <name evidence="7" type="ORF">g.50391</name>
</gene>
<dbReference type="PROSITE" id="PS01358">
    <property type="entry name" value="ZF_RANBP2_1"/>
    <property type="match status" value="1"/>
</dbReference>
<dbReference type="PANTHER" id="PTHR12920:SF4">
    <property type="entry name" value="GEO03726P1"/>
    <property type="match status" value="1"/>
</dbReference>
<evidence type="ECO:0000259" key="6">
    <source>
        <dbReference type="PROSITE" id="PS50199"/>
    </source>
</evidence>
<feature type="region of interest" description="Disordered" evidence="5">
    <location>
        <begin position="64"/>
        <end position="119"/>
    </location>
</feature>
<dbReference type="GO" id="GO:0003712">
    <property type="term" value="F:transcription coregulator activity"/>
    <property type="evidence" value="ECO:0007669"/>
    <property type="project" value="TreeGrafter"/>
</dbReference>
<dbReference type="GO" id="GO:0005634">
    <property type="term" value="C:nucleus"/>
    <property type="evidence" value="ECO:0007669"/>
    <property type="project" value="TreeGrafter"/>
</dbReference>
<protein>
    <recommendedName>
        <fullName evidence="6">RanBP2-type domain-containing protein</fullName>
    </recommendedName>
</protein>
<accession>A0A1B6GUG8</accession>
<evidence type="ECO:0000256" key="1">
    <source>
        <dbReference type="ARBA" id="ARBA00022723"/>
    </source>
</evidence>
<dbReference type="PROSITE" id="PS50199">
    <property type="entry name" value="ZF_RANBP2_2"/>
    <property type="match status" value="1"/>
</dbReference>
<evidence type="ECO:0000256" key="4">
    <source>
        <dbReference type="PROSITE-ProRule" id="PRU00322"/>
    </source>
</evidence>
<evidence type="ECO:0000256" key="5">
    <source>
        <dbReference type="SAM" id="MobiDB-lite"/>
    </source>
</evidence>
<dbReference type="Pfam" id="PF00641">
    <property type="entry name" value="Zn_ribbon_RanBP"/>
    <property type="match status" value="1"/>
</dbReference>
<dbReference type="InterPro" id="IPR001876">
    <property type="entry name" value="Znf_RanBP2"/>
</dbReference>
<evidence type="ECO:0000313" key="7">
    <source>
        <dbReference type="EMBL" id="JAS66088.1"/>
    </source>
</evidence>
<feature type="compositionally biased region" description="Pro residues" evidence="5">
    <location>
        <begin position="109"/>
        <end position="119"/>
    </location>
</feature>
<dbReference type="GO" id="GO:0003677">
    <property type="term" value="F:DNA binding"/>
    <property type="evidence" value="ECO:0007669"/>
    <property type="project" value="TreeGrafter"/>
</dbReference>
<dbReference type="InterPro" id="IPR039958">
    <property type="entry name" value="RYBP/YAF2"/>
</dbReference>
<dbReference type="InterPro" id="IPR036443">
    <property type="entry name" value="Znf_RanBP2_sf"/>
</dbReference>
<reference evidence="7" key="1">
    <citation type="submission" date="2015-11" db="EMBL/GenBank/DDBJ databases">
        <title>De novo transcriptome assembly of four potential Pierce s Disease insect vectors from Arizona vineyards.</title>
        <authorList>
            <person name="Tassone E.E."/>
        </authorList>
    </citation>
    <scope>NUCLEOTIDE SEQUENCE</scope>
</reference>
<evidence type="ECO:0000256" key="2">
    <source>
        <dbReference type="ARBA" id="ARBA00022771"/>
    </source>
</evidence>
<feature type="non-terminal residue" evidence="7">
    <location>
        <position position="1"/>
    </location>
</feature>
<dbReference type="EMBL" id="GECZ01003681">
    <property type="protein sequence ID" value="JAS66088.1"/>
    <property type="molecule type" value="Transcribed_RNA"/>
</dbReference>
<proteinExistence type="predicted"/>
<dbReference type="Gene3D" id="4.10.1060.10">
    <property type="entry name" value="Zinc finger, RanBP2-type"/>
    <property type="match status" value="1"/>
</dbReference>